<reference evidence="3" key="1">
    <citation type="submission" date="2024-02" db="EMBL/GenBank/DDBJ databases">
        <authorList>
            <consortium name="ELIXIR-Norway"/>
            <consortium name="Elixir Norway"/>
        </authorList>
    </citation>
    <scope>NUCLEOTIDE SEQUENCE</scope>
</reference>
<keyword evidence="1" id="KW-0472">Membrane</keyword>
<keyword evidence="4" id="KW-1185">Reference proteome</keyword>
<organism evidence="3 4">
    <name type="scientific">Sphagnum troendelagicum</name>
    <dbReference type="NCBI Taxonomy" id="128251"/>
    <lineage>
        <taxon>Eukaryota</taxon>
        <taxon>Viridiplantae</taxon>
        <taxon>Streptophyta</taxon>
        <taxon>Embryophyta</taxon>
        <taxon>Bryophyta</taxon>
        <taxon>Sphagnophytina</taxon>
        <taxon>Sphagnopsida</taxon>
        <taxon>Sphagnales</taxon>
        <taxon>Sphagnaceae</taxon>
        <taxon>Sphagnum</taxon>
    </lineage>
</organism>
<evidence type="ECO:0000256" key="2">
    <source>
        <dbReference type="SAM" id="SignalP"/>
    </source>
</evidence>
<dbReference type="EMBL" id="OZ019894">
    <property type="protein sequence ID" value="CAK9217333.1"/>
    <property type="molecule type" value="Genomic_DNA"/>
</dbReference>
<evidence type="ECO:0000313" key="3">
    <source>
        <dbReference type="EMBL" id="CAK9217333.1"/>
    </source>
</evidence>
<evidence type="ECO:0000256" key="1">
    <source>
        <dbReference type="SAM" id="Phobius"/>
    </source>
</evidence>
<feature type="transmembrane region" description="Helical" evidence="1">
    <location>
        <begin position="89"/>
        <end position="113"/>
    </location>
</feature>
<dbReference type="Proteomes" id="UP001497512">
    <property type="component" value="Chromosome 2"/>
</dbReference>
<keyword evidence="1" id="KW-1133">Transmembrane helix</keyword>
<protein>
    <submittedName>
        <fullName evidence="3">Uncharacterized protein</fullName>
    </submittedName>
</protein>
<feature type="chain" id="PRO_5046846586" evidence="2">
    <location>
        <begin position="18"/>
        <end position="135"/>
    </location>
</feature>
<keyword evidence="1" id="KW-0812">Transmembrane</keyword>
<accession>A0ABP0UCG6</accession>
<feature type="signal peptide" evidence="2">
    <location>
        <begin position="1"/>
        <end position="17"/>
    </location>
</feature>
<name>A0ABP0UCG6_9BRYO</name>
<gene>
    <name evidence="3" type="ORF">CSSPTR1EN2_LOCUS13918</name>
</gene>
<evidence type="ECO:0000313" key="4">
    <source>
        <dbReference type="Proteomes" id="UP001497512"/>
    </source>
</evidence>
<keyword evidence="2" id="KW-0732">Signal</keyword>
<proteinExistence type="predicted"/>
<sequence length="135" mass="14190">MDLKALLLIQGVNVATCLSTFVAARQLAPEPSASSPSASSSSSSLCSRPLPTTLWGAAFACFSLMADAWPASKAATSLSSKGPSLVYRWRVFVGIAPVAPLSGILVSIVATILNWQTNKFHSRTPSMIHNLPFLG</sequence>